<keyword evidence="3" id="KW-0547">Nucleotide-binding</keyword>
<accession>A0A4Y3RR47</accession>
<feature type="transmembrane region" description="Helical" evidence="10">
    <location>
        <begin position="309"/>
        <end position="328"/>
    </location>
</feature>
<name>A0A4Y3RR47_9ACTN</name>
<feature type="region of interest" description="Disordered" evidence="9">
    <location>
        <begin position="471"/>
        <end position="491"/>
    </location>
</feature>
<keyword evidence="4" id="KW-0378">Hydrolase</keyword>
<feature type="transmembrane region" description="Helical" evidence="10">
    <location>
        <begin position="422"/>
        <end position="443"/>
    </location>
</feature>
<dbReference type="GO" id="GO:0005886">
    <property type="term" value="C:plasma membrane"/>
    <property type="evidence" value="ECO:0007669"/>
    <property type="project" value="UniProtKB-SubCell"/>
</dbReference>
<evidence type="ECO:0000256" key="10">
    <source>
        <dbReference type="SAM" id="Phobius"/>
    </source>
</evidence>
<feature type="domain" description="ABC transporter" evidence="11">
    <location>
        <begin position="499"/>
        <end position="713"/>
    </location>
</feature>
<dbReference type="PANTHER" id="PTHR43394:SF1">
    <property type="entry name" value="ATP-BINDING CASSETTE SUB-FAMILY B MEMBER 10, MITOCHONDRIAL"/>
    <property type="match status" value="1"/>
</dbReference>
<organism evidence="14 15">
    <name type="scientific">Streptomyces gardneri</name>
    <dbReference type="NCBI Taxonomy" id="66892"/>
    <lineage>
        <taxon>Bacteria</taxon>
        <taxon>Bacillati</taxon>
        <taxon>Actinomycetota</taxon>
        <taxon>Actinomycetes</taxon>
        <taxon>Kitasatosporales</taxon>
        <taxon>Streptomycetaceae</taxon>
        <taxon>Streptomyces</taxon>
    </lineage>
</organism>
<keyword evidence="7 10" id="KW-1133">Transmembrane helix</keyword>
<dbReference type="InterPro" id="IPR027417">
    <property type="entry name" value="P-loop_NTPase"/>
</dbReference>
<dbReference type="SMART" id="SM00382">
    <property type="entry name" value="AAA"/>
    <property type="match status" value="1"/>
</dbReference>
<keyword evidence="2 10" id="KW-0812">Transmembrane</keyword>
<evidence type="ECO:0000256" key="8">
    <source>
        <dbReference type="ARBA" id="ARBA00023136"/>
    </source>
</evidence>
<evidence type="ECO:0000259" key="11">
    <source>
        <dbReference type="PROSITE" id="PS50893"/>
    </source>
</evidence>
<dbReference type="Gene3D" id="3.40.50.300">
    <property type="entry name" value="P-loop containing nucleotide triphosphate hydrolases"/>
    <property type="match status" value="1"/>
</dbReference>
<evidence type="ECO:0000256" key="2">
    <source>
        <dbReference type="ARBA" id="ARBA00022692"/>
    </source>
</evidence>
<evidence type="ECO:0000256" key="3">
    <source>
        <dbReference type="ARBA" id="ARBA00022741"/>
    </source>
</evidence>
<evidence type="ECO:0000256" key="7">
    <source>
        <dbReference type="ARBA" id="ARBA00022989"/>
    </source>
</evidence>
<dbReference type="PROSITE" id="PS50893">
    <property type="entry name" value="ABC_TRANSPORTER_2"/>
    <property type="match status" value="1"/>
</dbReference>
<evidence type="ECO:0000313" key="15">
    <source>
        <dbReference type="Proteomes" id="UP000315226"/>
    </source>
</evidence>
<dbReference type="SUPFAM" id="SSF90123">
    <property type="entry name" value="ABC transporter transmembrane region"/>
    <property type="match status" value="1"/>
</dbReference>
<evidence type="ECO:0000256" key="6">
    <source>
        <dbReference type="ARBA" id="ARBA00022840"/>
    </source>
</evidence>
<dbReference type="EMBL" id="BJMN01000032">
    <property type="protein sequence ID" value="GEB59307.1"/>
    <property type="molecule type" value="Genomic_DNA"/>
</dbReference>
<dbReference type="GO" id="GO:0008234">
    <property type="term" value="F:cysteine-type peptidase activity"/>
    <property type="evidence" value="ECO:0007669"/>
    <property type="project" value="UniProtKB-KW"/>
</dbReference>
<dbReference type="Pfam" id="PF03412">
    <property type="entry name" value="Peptidase_C39"/>
    <property type="match status" value="1"/>
</dbReference>
<dbReference type="PROSITE" id="PS50929">
    <property type="entry name" value="ABC_TM1F"/>
    <property type="match status" value="1"/>
</dbReference>
<dbReference type="RefSeq" id="WP_167534173.1">
    <property type="nucleotide sequence ID" value="NZ_BJMN01000032.1"/>
</dbReference>
<dbReference type="InterPro" id="IPR003439">
    <property type="entry name" value="ABC_transporter-like_ATP-bd"/>
</dbReference>
<reference evidence="14 15" key="1">
    <citation type="submission" date="2019-06" db="EMBL/GenBank/DDBJ databases">
        <title>Whole genome shotgun sequence of Streptomyces gardneri NBRC 12865.</title>
        <authorList>
            <person name="Hosoyama A."/>
            <person name="Uohara A."/>
            <person name="Ohji S."/>
            <person name="Ichikawa N."/>
        </authorList>
    </citation>
    <scope>NUCLEOTIDE SEQUENCE [LARGE SCALE GENOMIC DNA]</scope>
    <source>
        <strain evidence="14 15">NBRC 12865</strain>
    </source>
</reference>
<dbReference type="GO" id="GO:0005524">
    <property type="term" value="F:ATP binding"/>
    <property type="evidence" value="ECO:0007669"/>
    <property type="project" value="UniProtKB-KW"/>
</dbReference>
<dbReference type="InterPro" id="IPR011527">
    <property type="entry name" value="ABC1_TM_dom"/>
</dbReference>
<dbReference type="Gene3D" id="1.20.1560.10">
    <property type="entry name" value="ABC transporter type 1, transmembrane domain"/>
    <property type="match status" value="1"/>
</dbReference>
<keyword evidence="15" id="KW-1185">Reference proteome</keyword>
<proteinExistence type="predicted"/>
<feature type="transmembrane region" description="Helical" evidence="10">
    <location>
        <begin position="203"/>
        <end position="227"/>
    </location>
</feature>
<protein>
    <submittedName>
        <fullName evidence="14">Bacteriocin cleavage/export ABC transporter</fullName>
    </submittedName>
</protein>
<dbReference type="InterPro" id="IPR003593">
    <property type="entry name" value="AAA+_ATPase"/>
</dbReference>
<dbReference type="InterPro" id="IPR039421">
    <property type="entry name" value="Type_1_exporter"/>
</dbReference>
<dbReference type="CDD" id="cd03228">
    <property type="entry name" value="ABCC_MRP_Like"/>
    <property type="match status" value="1"/>
</dbReference>
<evidence type="ECO:0000256" key="4">
    <source>
        <dbReference type="ARBA" id="ARBA00022801"/>
    </source>
</evidence>
<dbReference type="PANTHER" id="PTHR43394">
    <property type="entry name" value="ATP-DEPENDENT PERMEASE MDL1, MITOCHONDRIAL"/>
    <property type="match status" value="1"/>
</dbReference>
<dbReference type="GO" id="GO:0006508">
    <property type="term" value="P:proteolysis"/>
    <property type="evidence" value="ECO:0007669"/>
    <property type="project" value="InterPro"/>
</dbReference>
<keyword evidence="5" id="KW-0645">Protease</keyword>
<dbReference type="Proteomes" id="UP000315226">
    <property type="component" value="Unassembled WGS sequence"/>
</dbReference>
<evidence type="ECO:0000259" key="13">
    <source>
        <dbReference type="PROSITE" id="PS50990"/>
    </source>
</evidence>
<comment type="subcellular location">
    <subcellularLocation>
        <location evidence="1">Cell membrane</location>
        <topology evidence="1">Multi-pass membrane protein</topology>
    </subcellularLocation>
</comment>
<feature type="domain" description="ABC transmembrane type-1" evidence="12">
    <location>
        <begin position="172"/>
        <end position="452"/>
    </location>
</feature>
<keyword evidence="5" id="KW-0788">Thiol protease</keyword>
<sequence length="718" mass="78379">MKWQAYHTHQEGDTDCGPACVRTVLRRHGIHVDSAILRESVGLGEGGASLFRLQQVLDDYGVTSQAFRLTVDELHQAVTLAGPAIALTTDAGLSHFIVVQEALPNGDFVISDPWFYRPRTVTADELSQTFSGETLVSETPSTDVSRWGRFRHSWKQSVFVNEMRENRRTITGVIALTLLVAALSISSSIYLQVSVDRFLQSDSISALTLTSLSFVGMVLAAGALQYIRGLIIVRFGQRVQKNLSERYVEKLLRLPVRFYSGRRTGDLASRLDDIQGIQTLLTSTTIGVSVDIAVVLIVGGYLAWASLPLFGILMSSAFITVVASWTLYRGIRETSEEALQRDATLKSELINILDHHEVVFSHGKRAFAARRISETLSRRIESETRLGRLDNLSATIRLVTHGCFAVTVTWIGLLQAQSGRISLGQVLSFISLSGYFLTSLVNISTLQTTLQRSSAAIGRYRDIMTQREPGIVPSSAGTPARPGDVPAQTDLSHRAGSSLSARGLTFSYPGTARRVIEDVSVSVPAGRSVHLAGDNASGKSTLLKLLAGLHTADAGTVFVGGVPLERLDPETVPHKVLYLPEIPMILNTTVRENLTLGAHHSQDEVDQACALVHATSVVDSLDKGYDEVLREDGTRLSRGQLQKLALARAVLIRPDVFLFDESFSGIDQDSFVRIWDSLATTGATRVLVAHREVDDLRCDLTVRLDSAPDRASLTKEPA</sequence>
<evidence type="ECO:0000256" key="1">
    <source>
        <dbReference type="ARBA" id="ARBA00004651"/>
    </source>
</evidence>
<dbReference type="AlphaFoldDB" id="A0A4Y3RR47"/>
<dbReference type="GO" id="GO:0015421">
    <property type="term" value="F:ABC-type oligopeptide transporter activity"/>
    <property type="evidence" value="ECO:0007669"/>
    <property type="project" value="TreeGrafter"/>
</dbReference>
<dbReference type="GO" id="GO:0016887">
    <property type="term" value="F:ATP hydrolysis activity"/>
    <property type="evidence" value="ECO:0007669"/>
    <property type="project" value="InterPro"/>
</dbReference>
<feature type="domain" description="Peptidase C39" evidence="13">
    <location>
        <begin position="10"/>
        <end position="137"/>
    </location>
</feature>
<evidence type="ECO:0000313" key="14">
    <source>
        <dbReference type="EMBL" id="GEB59307.1"/>
    </source>
</evidence>
<dbReference type="Pfam" id="PF00005">
    <property type="entry name" value="ABC_tran"/>
    <property type="match status" value="1"/>
</dbReference>
<evidence type="ECO:0000259" key="12">
    <source>
        <dbReference type="PROSITE" id="PS50929"/>
    </source>
</evidence>
<dbReference type="CDD" id="cd18570">
    <property type="entry name" value="ABC_6TM_PCAT1_LagD_like"/>
    <property type="match status" value="1"/>
</dbReference>
<dbReference type="Pfam" id="PF00664">
    <property type="entry name" value="ABC_membrane"/>
    <property type="match status" value="1"/>
</dbReference>
<feature type="transmembrane region" description="Helical" evidence="10">
    <location>
        <begin position="398"/>
        <end position="416"/>
    </location>
</feature>
<dbReference type="InterPro" id="IPR005074">
    <property type="entry name" value="Peptidase_C39"/>
</dbReference>
<feature type="transmembrane region" description="Helical" evidence="10">
    <location>
        <begin position="170"/>
        <end position="191"/>
    </location>
</feature>
<keyword evidence="8 10" id="KW-0472">Membrane</keyword>
<dbReference type="Gene3D" id="3.90.70.10">
    <property type="entry name" value="Cysteine proteinases"/>
    <property type="match status" value="1"/>
</dbReference>
<dbReference type="SUPFAM" id="SSF52540">
    <property type="entry name" value="P-loop containing nucleoside triphosphate hydrolases"/>
    <property type="match status" value="1"/>
</dbReference>
<dbReference type="InterPro" id="IPR036640">
    <property type="entry name" value="ABC1_TM_sf"/>
</dbReference>
<dbReference type="PROSITE" id="PS50990">
    <property type="entry name" value="PEPTIDASE_C39"/>
    <property type="match status" value="1"/>
</dbReference>
<comment type="caution">
    <text evidence="14">The sequence shown here is derived from an EMBL/GenBank/DDBJ whole genome shotgun (WGS) entry which is preliminary data.</text>
</comment>
<evidence type="ECO:0000256" key="5">
    <source>
        <dbReference type="ARBA" id="ARBA00022807"/>
    </source>
</evidence>
<feature type="transmembrane region" description="Helical" evidence="10">
    <location>
        <begin position="280"/>
        <end position="303"/>
    </location>
</feature>
<keyword evidence="6" id="KW-0067">ATP-binding</keyword>
<gene>
    <name evidence="14" type="primary">plnG</name>
    <name evidence="14" type="ORF">SGA01_49120</name>
</gene>
<evidence type="ECO:0000256" key="9">
    <source>
        <dbReference type="SAM" id="MobiDB-lite"/>
    </source>
</evidence>